<dbReference type="EMBL" id="RJVU01057130">
    <property type="protein sequence ID" value="ROK34517.1"/>
    <property type="molecule type" value="Genomic_DNA"/>
</dbReference>
<accession>A0A3N0XZ06</accession>
<dbReference type="OrthoDB" id="7331812at2759"/>
<keyword evidence="3" id="KW-1185">Reference proteome</keyword>
<name>A0A3N0XZ06_ANAGA</name>
<reference evidence="2 3" key="1">
    <citation type="submission" date="2018-10" db="EMBL/GenBank/DDBJ databases">
        <title>Genome assembly for a Yunnan-Guizhou Plateau 3E fish, Anabarilius grahami (Regan), and its evolutionary and genetic applications.</title>
        <authorList>
            <person name="Jiang W."/>
        </authorList>
    </citation>
    <scope>NUCLEOTIDE SEQUENCE [LARGE SCALE GENOMIC DNA]</scope>
    <source>
        <strain evidence="2">AG-KIZ</strain>
        <tissue evidence="2">Muscle</tissue>
    </source>
</reference>
<evidence type="ECO:0000256" key="1">
    <source>
        <dbReference type="SAM" id="MobiDB-lite"/>
    </source>
</evidence>
<gene>
    <name evidence="2" type="ORF">DPX16_0399</name>
</gene>
<dbReference type="Proteomes" id="UP000281406">
    <property type="component" value="Unassembled WGS sequence"/>
</dbReference>
<sequence>MVLMVIHWESLDAESADPLFPDWIPSVFSRTPATKRKREKDMVKGYERHNRMKNMRVEKQKQDVTDVILELSSVPDAEDEQQYDTDNARTS</sequence>
<evidence type="ECO:0000313" key="2">
    <source>
        <dbReference type="EMBL" id="ROK34517.1"/>
    </source>
</evidence>
<feature type="region of interest" description="Disordered" evidence="1">
    <location>
        <begin position="72"/>
        <end position="91"/>
    </location>
</feature>
<protein>
    <submittedName>
        <fullName evidence="2">Uncharacterized protein</fullName>
    </submittedName>
</protein>
<evidence type="ECO:0000313" key="3">
    <source>
        <dbReference type="Proteomes" id="UP000281406"/>
    </source>
</evidence>
<dbReference type="AlphaFoldDB" id="A0A3N0XZ06"/>
<organism evidence="2 3">
    <name type="scientific">Anabarilius grahami</name>
    <name type="common">Kanglang fish</name>
    <name type="synonym">Barilius grahami</name>
    <dbReference type="NCBI Taxonomy" id="495550"/>
    <lineage>
        <taxon>Eukaryota</taxon>
        <taxon>Metazoa</taxon>
        <taxon>Chordata</taxon>
        <taxon>Craniata</taxon>
        <taxon>Vertebrata</taxon>
        <taxon>Euteleostomi</taxon>
        <taxon>Actinopterygii</taxon>
        <taxon>Neopterygii</taxon>
        <taxon>Teleostei</taxon>
        <taxon>Ostariophysi</taxon>
        <taxon>Cypriniformes</taxon>
        <taxon>Xenocyprididae</taxon>
        <taxon>Xenocypridinae</taxon>
        <taxon>Xenocypridinae incertae sedis</taxon>
        <taxon>Anabarilius</taxon>
    </lineage>
</organism>
<proteinExistence type="predicted"/>
<comment type="caution">
    <text evidence="2">The sequence shown here is derived from an EMBL/GenBank/DDBJ whole genome shotgun (WGS) entry which is preliminary data.</text>
</comment>